<evidence type="ECO:0000256" key="2">
    <source>
        <dbReference type="ARBA" id="ARBA00022490"/>
    </source>
</evidence>
<proteinExistence type="inferred from homology"/>
<evidence type="ECO:0000256" key="3">
    <source>
        <dbReference type="ARBA" id="ARBA00023186"/>
    </source>
</evidence>
<dbReference type="SUPFAM" id="SSF54236">
    <property type="entry name" value="Ubiquitin-like"/>
    <property type="match status" value="1"/>
</dbReference>
<comment type="caution">
    <text evidence="6">The sequence shown here is derived from an EMBL/GenBank/DDBJ whole genome shotgun (WGS) entry which is preliminary data.</text>
</comment>
<dbReference type="PANTHER" id="PTHR18916:SF85">
    <property type="entry name" value="TUBULIN-FOLDING COFACTOR B"/>
    <property type="match status" value="1"/>
</dbReference>
<dbReference type="Proteomes" id="UP000663853">
    <property type="component" value="Unassembled WGS sequence"/>
</dbReference>
<dbReference type="GO" id="GO:0007021">
    <property type="term" value="P:tubulin complex assembly"/>
    <property type="evidence" value="ECO:0007669"/>
    <property type="project" value="InterPro"/>
</dbReference>
<dbReference type="AlphaFoldDB" id="A0A8H3BFV7"/>
<reference evidence="6" key="1">
    <citation type="submission" date="2021-01" db="EMBL/GenBank/DDBJ databases">
        <authorList>
            <person name="Kaushik A."/>
        </authorList>
    </citation>
    <scope>NUCLEOTIDE SEQUENCE</scope>
    <source>
        <strain evidence="6">AG6-10EEA</strain>
    </source>
</reference>
<dbReference type="PROSITE" id="PS00845">
    <property type="entry name" value="CAP_GLY_1"/>
    <property type="match status" value="1"/>
</dbReference>
<dbReference type="CDD" id="cd01789">
    <property type="entry name" value="Ubl_TBCB"/>
    <property type="match status" value="1"/>
</dbReference>
<dbReference type="Gene3D" id="3.10.20.90">
    <property type="entry name" value="Phosphatidylinositol 3-kinase Catalytic Subunit, Chain A, domain 1"/>
    <property type="match status" value="1"/>
</dbReference>
<name>A0A8H3BFV7_9AGAM</name>
<evidence type="ECO:0000259" key="5">
    <source>
        <dbReference type="PROSITE" id="PS50245"/>
    </source>
</evidence>
<dbReference type="SUPFAM" id="SSF74924">
    <property type="entry name" value="Cap-Gly domain"/>
    <property type="match status" value="1"/>
</dbReference>
<dbReference type="SMART" id="SM01052">
    <property type="entry name" value="CAP_GLY"/>
    <property type="match status" value="1"/>
</dbReference>
<dbReference type="GO" id="GO:0035371">
    <property type="term" value="C:microtubule plus-end"/>
    <property type="evidence" value="ECO:0007669"/>
    <property type="project" value="TreeGrafter"/>
</dbReference>
<comment type="subcellular location">
    <subcellularLocation>
        <location evidence="1">Cytoplasm</location>
    </subcellularLocation>
</comment>
<dbReference type="PROSITE" id="PS50245">
    <property type="entry name" value="CAP_GLY_2"/>
    <property type="match status" value="1"/>
</dbReference>
<dbReference type="GO" id="GO:0005938">
    <property type="term" value="C:cell cortex"/>
    <property type="evidence" value="ECO:0007669"/>
    <property type="project" value="TreeGrafter"/>
</dbReference>
<keyword evidence="2" id="KW-0963">Cytoplasm</keyword>
<dbReference type="InterPro" id="IPR045172">
    <property type="entry name" value="TBCB_Ubl"/>
</dbReference>
<dbReference type="InterPro" id="IPR000626">
    <property type="entry name" value="Ubiquitin-like_dom"/>
</dbReference>
<dbReference type="Pfam" id="PF01302">
    <property type="entry name" value="CAP_GLY"/>
    <property type="match status" value="1"/>
</dbReference>
<comment type="similarity">
    <text evidence="4">Belongs to the TBCB family.</text>
</comment>
<dbReference type="InterPro" id="IPR036859">
    <property type="entry name" value="CAP-Gly_dom_sf"/>
</dbReference>
<evidence type="ECO:0000313" key="7">
    <source>
        <dbReference type="Proteomes" id="UP000663853"/>
    </source>
</evidence>
<sequence>MSTIRLHVASPDTFSERKYDLHLTVGQLKGKLESVTGIAPESQRLTVHRSADAQDSTPLHVLDDDSRPLGFYSLSDMMLLKVADTNPTSLTGQFTDVSNVEKFELTDEEYQKRRDTVLAYKQANKIGRFAGSAQAPAPQVYSAPSDIKPGARCKVETEGAGAGADIKRGVVRFVGPTKFGKEGTGDWVGIEYDEPVGKNDGSVQGERYFTCPDKHGAFVRPERITVRDFPPIDPFADEQFEM</sequence>
<dbReference type="InterPro" id="IPR000938">
    <property type="entry name" value="CAP-Gly_domain"/>
</dbReference>
<dbReference type="Gene3D" id="2.30.30.190">
    <property type="entry name" value="CAP Gly-rich-like domain"/>
    <property type="match status" value="1"/>
</dbReference>
<dbReference type="Pfam" id="PF14560">
    <property type="entry name" value="Ubiquitin_2"/>
    <property type="match status" value="1"/>
</dbReference>
<accession>A0A8H3BFV7</accession>
<keyword evidence="3" id="KW-0143">Chaperone</keyword>
<organism evidence="6 7">
    <name type="scientific">Rhizoctonia solani</name>
    <dbReference type="NCBI Taxonomy" id="456999"/>
    <lineage>
        <taxon>Eukaryota</taxon>
        <taxon>Fungi</taxon>
        <taxon>Dikarya</taxon>
        <taxon>Basidiomycota</taxon>
        <taxon>Agaricomycotina</taxon>
        <taxon>Agaricomycetes</taxon>
        <taxon>Cantharellales</taxon>
        <taxon>Ceratobasidiaceae</taxon>
        <taxon>Rhizoctonia</taxon>
    </lineage>
</organism>
<dbReference type="GO" id="GO:0051010">
    <property type="term" value="F:microtubule plus-end binding"/>
    <property type="evidence" value="ECO:0007669"/>
    <property type="project" value="TreeGrafter"/>
</dbReference>
<dbReference type="GO" id="GO:0005634">
    <property type="term" value="C:nucleus"/>
    <property type="evidence" value="ECO:0007669"/>
    <property type="project" value="TreeGrafter"/>
</dbReference>
<protein>
    <recommendedName>
        <fullName evidence="5">CAP-Gly domain-containing protein</fullName>
    </recommendedName>
</protein>
<dbReference type="InterPro" id="IPR029071">
    <property type="entry name" value="Ubiquitin-like_domsf"/>
</dbReference>
<evidence type="ECO:0000256" key="1">
    <source>
        <dbReference type="ARBA" id="ARBA00004496"/>
    </source>
</evidence>
<evidence type="ECO:0000313" key="6">
    <source>
        <dbReference type="EMBL" id="CAE6456092.1"/>
    </source>
</evidence>
<dbReference type="PANTHER" id="PTHR18916">
    <property type="entry name" value="DYNACTIN 1-RELATED MICROTUBULE-BINDING"/>
    <property type="match status" value="1"/>
</dbReference>
<dbReference type="GO" id="GO:0007023">
    <property type="term" value="P:post-chaperonin tubulin folding pathway"/>
    <property type="evidence" value="ECO:0007669"/>
    <property type="project" value="InterPro"/>
</dbReference>
<evidence type="ECO:0000256" key="4">
    <source>
        <dbReference type="ARBA" id="ARBA00025779"/>
    </source>
</evidence>
<dbReference type="EMBL" id="CAJMXA010001252">
    <property type="protein sequence ID" value="CAE6456092.1"/>
    <property type="molecule type" value="Genomic_DNA"/>
</dbReference>
<dbReference type="GO" id="GO:0031122">
    <property type="term" value="P:cytoplasmic microtubule organization"/>
    <property type="evidence" value="ECO:0007669"/>
    <property type="project" value="TreeGrafter"/>
</dbReference>
<gene>
    <name evidence="6" type="ORF">RDB_LOCUS55054</name>
</gene>
<feature type="domain" description="CAP-Gly" evidence="5">
    <location>
        <begin position="185"/>
        <end position="220"/>
    </location>
</feature>
<dbReference type="GO" id="GO:0043014">
    <property type="term" value="F:alpha-tubulin binding"/>
    <property type="evidence" value="ECO:0007669"/>
    <property type="project" value="InterPro"/>
</dbReference>